<dbReference type="InterPro" id="IPR011989">
    <property type="entry name" value="ARM-like"/>
</dbReference>
<evidence type="ECO:0000313" key="1">
    <source>
        <dbReference type="EMBL" id="CAD8924426.1"/>
    </source>
</evidence>
<dbReference type="EMBL" id="HBFS01026405">
    <property type="protein sequence ID" value="CAD8924426.1"/>
    <property type="molecule type" value="Transcribed_RNA"/>
</dbReference>
<gene>
    <name evidence="1" type="ORF">BSP0115_LOCUS17689</name>
</gene>
<accession>A0A7S1CQY5</accession>
<dbReference type="InterPro" id="IPR016024">
    <property type="entry name" value="ARM-type_fold"/>
</dbReference>
<evidence type="ECO:0008006" key="2">
    <source>
        <dbReference type="Google" id="ProtNLM"/>
    </source>
</evidence>
<dbReference type="SUPFAM" id="SSF48371">
    <property type="entry name" value="ARM repeat"/>
    <property type="match status" value="1"/>
</dbReference>
<name>A0A7S1CQY5_9STRA</name>
<organism evidence="1">
    <name type="scientific">Bicosoecida sp. CB-2014</name>
    <dbReference type="NCBI Taxonomy" id="1486930"/>
    <lineage>
        <taxon>Eukaryota</taxon>
        <taxon>Sar</taxon>
        <taxon>Stramenopiles</taxon>
        <taxon>Bigyra</taxon>
        <taxon>Opalozoa</taxon>
        <taxon>Bicosoecida</taxon>
    </lineage>
</organism>
<sequence>MEAAIKALVAANEHREIVAQTAAAAHLAALIRNDKSAADALELLAIPALLNCLRKGSGEPRASAALGLARLQSIDPEAPQEVFEARGEPTAVAALLEEVRGGTPKGRGNACMALYELMRGHDPAPAAVAAGGGAAAFVGVIGDVEDGKGAEESKGGDSGGATAEARAEALQALRFLHRSVPSVLDAMLEANAPAAYVALARDGTPRGRADACAALVTIMEASPRASRMAAKAGAASVLDAALRGLDKAARGTVAMAVARLVEGVPDEANKLFDAGTHEPLIAVLTDGVAGGRASHPGDAALALARMQAGSPLVSMTLVELKTHEALLRVLKEDKLPLSKQRAAFALSFFGELEEHVARWAVRDGAVPALLAHLDDKRASTRHECASSVERLLLVAPRETTAAVTAAGGRAKFERAMRDPDAGVVAAVRSVLASLKPEGA</sequence>
<dbReference type="Gene3D" id="1.25.10.10">
    <property type="entry name" value="Leucine-rich Repeat Variant"/>
    <property type="match status" value="2"/>
</dbReference>
<reference evidence="1" key="1">
    <citation type="submission" date="2021-01" db="EMBL/GenBank/DDBJ databases">
        <authorList>
            <person name="Corre E."/>
            <person name="Pelletier E."/>
            <person name="Niang G."/>
            <person name="Scheremetjew M."/>
            <person name="Finn R."/>
            <person name="Kale V."/>
            <person name="Holt S."/>
            <person name="Cochrane G."/>
            <person name="Meng A."/>
            <person name="Brown T."/>
            <person name="Cohen L."/>
        </authorList>
    </citation>
    <scope>NUCLEOTIDE SEQUENCE</scope>
    <source>
        <strain evidence="1">Ms1</strain>
    </source>
</reference>
<proteinExistence type="predicted"/>
<protein>
    <recommendedName>
        <fullName evidence="2">UNC-45/Cro1/She4 central domain-containing protein</fullName>
    </recommendedName>
</protein>
<dbReference type="AlphaFoldDB" id="A0A7S1CQY5"/>